<dbReference type="Pfam" id="PF00583">
    <property type="entry name" value="Acetyltransf_1"/>
    <property type="match status" value="1"/>
</dbReference>
<dbReference type="InterPro" id="IPR000182">
    <property type="entry name" value="GNAT_dom"/>
</dbReference>
<keyword evidence="2" id="KW-0012">Acyltransferase</keyword>
<dbReference type="Gene3D" id="3.40.630.30">
    <property type="match status" value="1"/>
</dbReference>
<dbReference type="PANTHER" id="PTHR43617">
    <property type="entry name" value="L-AMINO ACID N-ACETYLTRANSFERASE"/>
    <property type="match status" value="1"/>
</dbReference>
<sequence length="345" mass="37860">MTTLSPLRERVDAPHRLELPIHPDIVVWRPLTATDAPALGRLHAAADAVDHPDWVTPEAELRDRLSRSYVDLEHDSIAGISRTGDIVAYGLNLVDQKPSTLVRVILNGAIDPAVRGRGLGRQLLQWQRGRGQQQLAASDLALPGWILSWQPAHNESAVALARLLGFRPVRYSDTLTRDLTKPITPHEPDPAIRIVPWTPSLSAATLDAHRAAFRDHWGSQPTGEETWSGLLDGPFIRHDLTFLAVPVDDPENVVGYAVTSVFEHDFESQGYTSSYLDLLGTRSAWRGRGIASALLSRVLTATKTAGLERVVLDVDSENPTGAVGLYVAQGFEPNDDRQVALLLNY</sequence>
<evidence type="ECO:0000313" key="2">
    <source>
        <dbReference type="EMBL" id="MFC4242385.1"/>
    </source>
</evidence>
<dbReference type="RefSeq" id="WP_390227216.1">
    <property type="nucleotide sequence ID" value="NZ_JBHSCN010000002.1"/>
</dbReference>
<dbReference type="PANTHER" id="PTHR43617:SF20">
    <property type="entry name" value="N-ALPHA-ACETYLTRANSFERASE RIMI"/>
    <property type="match status" value="1"/>
</dbReference>
<gene>
    <name evidence="2" type="ORF">ACFOYW_03290</name>
</gene>
<dbReference type="Proteomes" id="UP001595900">
    <property type="component" value="Unassembled WGS sequence"/>
</dbReference>
<dbReference type="SUPFAM" id="SSF55729">
    <property type="entry name" value="Acyl-CoA N-acyltransferases (Nat)"/>
    <property type="match status" value="2"/>
</dbReference>
<dbReference type="EMBL" id="JBHSCN010000002">
    <property type="protein sequence ID" value="MFC4242385.1"/>
    <property type="molecule type" value="Genomic_DNA"/>
</dbReference>
<proteinExistence type="predicted"/>
<evidence type="ECO:0000313" key="3">
    <source>
        <dbReference type="Proteomes" id="UP001595900"/>
    </source>
</evidence>
<organism evidence="2 3">
    <name type="scientific">Gryllotalpicola reticulitermitis</name>
    <dbReference type="NCBI Taxonomy" id="1184153"/>
    <lineage>
        <taxon>Bacteria</taxon>
        <taxon>Bacillati</taxon>
        <taxon>Actinomycetota</taxon>
        <taxon>Actinomycetes</taxon>
        <taxon>Micrococcales</taxon>
        <taxon>Microbacteriaceae</taxon>
        <taxon>Gryllotalpicola</taxon>
    </lineage>
</organism>
<name>A0ABV8Q222_9MICO</name>
<protein>
    <submittedName>
        <fullName evidence="2">GNAT family N-acetyltransferase</fullName>
        <ecNumber evidence="2">2.3.1.-</ecNumber>
    </submittedName>
</protein>
<feature type="domain" description="N-acetyltransferase" evidence="1">
    <location>
        <begin position="192"/>
        <end position="345"/>
    </location>
</feature>
<dbReference type="InterPro" id="IPR016181">
    <property type="entry name" value="Acyl_CoA_acyltransferase"/>
</dbReference>
<comment type="caution">
    <text evidence="2">The sequence shown here is derived from an EMBL/GenBank/DDBJ whole genome shotgun (WGS) entry which is preliminary data.</text>
</comment>
<keyword evidence="3" id="KW-1185">Reference proteome</keyword>
<evidence type="ECO:0000259" key="1">
    <source>
        <dbReference type="PROSITE" id="PS51186"/>
    </source>
</evidence>
<keyword evidence="2" id="KW-0808">Transferase</keyword>
<dbReference type="CDD" id="cd04301">
    <property type="entry name" value="NAT_SF"/>
    <property type="match status" value="1"/>
</dbReference>
<dbReference type="InterPro" id="IPR050276">
    <property type="entry name" value="MshD_Acetyltransferase"/>
</dbReference>
<dbReference type="PROSITE" id="PS51186">
    <property type="entry name" value="GNAT"/>
    <property type="match status" value="2"/>
</dbReference>
<feature type="domain" description="N-acetyltransferase" evidence="1">
    <location>
        <begin position="26"/>
        <end position="184"/>
    </location>
</feature>
<dbReference type="GO" id="GO:0016746">
    <property type="term" value="F:acyltransferase activity"/>
    <property type="evidence" value="ECO:0007669"/>
    <property type="project" value="UniProtKB-KW"/>
</dbReference>
<reference evidence="3" key="1">
    <citation type="journal article" date="2019" name="Int. J. Syst. Evol. Microbiol.">
        <title>The Global Catalogue of Microorganisms (GCM) 10K type strain sequencing project: providing services to taxonomists for standard genome sequencing and annotation.</title>
        <authorList>
            <consortium name="The Broad Institute Genomics Platform"/>
            <consortium name="The Broad Institute Genome Sequencing Center for Infectious Disease"/>
            <person name="Wu L."/>
            <person name="Ma J."/>
        </authorList>
    </citation>
    <scope>NUCLEOTIDE SEQUENCE [LARGE SCALE GENOMIC DNA]</scope>
    <source>
        <strain evidence="3">CGMCC 1.10363</strain>
    </source>
</reference>
<accession>A0ABV8Q222</accession>
<dbReference type="EC" id="2.3.1.-" evidence="2"/>